<dbReference type="EnsemblPlants" id="TuG1812G0500000205.01.T01">
    <property type="protein sequence ID" value="TuG1812G0500000205.01.T01"/>
    <property type="gene ID" value="TuG1812G0500000205.01"/>
</dbReference>
<keyword evidence="3" id="KW-1185">Reference proteome</keyword>
<feature type="region of interest" description="Disordered" evidence="1">
    <location>
        <begin position="1"/>
        <end position="58"/>
    </location>
</feature>
<dbReference type="AlphaFoldDB" id="A0A8R7QB88"/>
<feature type="compositionally biased region" description="Basic and acidic residues" evidence="1">
    <location>
        <begin position="1"/>
        <end position="10"/>
    </location>
</feature>
<protein>
    <submittedName>
        <fullName evidence="2">Uncharacterized protein</fullName>
    </submittedName>
</protein>
<evidence type="ECO:0000256" key="1">
    <source>
        <dbReference type="SAM" id="MobiDB-lite"/>
    </source>
</evidence>
<sequence>MSVLRLREGPLPRPQLQHRWSSPCRPTTTGSWRRSASAPTLSCTTPSSSRPTGPSSSSALILIDSTVTCRWPCPPRGGGAGGAHPATTVAAVKCFFHLELEIHDAVVQPPKVKVTPTPLRPARNGITWWERKQNCWVVGWYLYFG</sequence>
<dbReference type="Proteomes" id="UP000015106">
    <property type="component" value="Chromosome 5"/>
</dbReference>
<proteinExistence type="predicted"/>
<organism evidence="2 3">
    <name type="scientific">Triticum urartu</name>
    <name type="common">Red wild einkorn</name>
    <name type="synonym">Crithodium urartu</name>
    <dbReference type="NCBI Taxonomy" id="4572"/>
    <lineage>
        <taxon>Eukaryota</taxon>
        <taxon>Viridiplantae</taxon>
        <taxon>Streptophyta</taxon>
        <taxon>Embryophyta</taxon>
        <taxon>Tracheophyta</taxon>
        <taxon>Spermatophyta</taxon>
        <taxon>Magnoliopsida</taxon>
        <taxon>Liliopsida</taxon>
        <taxon>Poales</taxon>
        <taxon>Poaceae</taxon>
        <taxon>BOP clade</taxon>
        <taxon>Pooideae</taxon>
        <taxon>Triticodae</taxon>
        <taxon>Triticeae</taxon>
        <taxon>Triticinae</taxon>
        <taxon>Triticum</taxon>
    </lineage>
</organism>
<reference evidence="2" key="3">
    <citation type="submission" date="2022-06" db="UniProtKB">
        <authorList>
            <consortium name="EnsemblPlants"/>
        </authorList>
    </citation>
    <scope>IDENTIFICATION</scope>
</reference>
<evidence type="ECO:0000313" key="2">
    <source>
        <dbReference type="EnsemblPlants" id="TuG1812G0500000205.01.T01"/>
    </source>
</evidence>
<feature type="compositionally biased region" description="Low complexity" evidence="1">
    <location>
        <begin position="35"/>
        <end position="58"/>
    </location>
</feature>
<evidence type="ECO:0000313" key="3">
    <source>
        <dbReference type="Proteomes" id="UP000015106"/>
    </source>
</evidence>
<feature type="compositionally biased region" description="Polar residues" evidence="1">
    <location>
        <begin position="18"/>
        <end position="34"/>
    </location>
</feature>
<reference evidence="3" key="1">
    <citation type="journal article" date="2013" name="Nature">
        <title>Draft genome of the wheat A-genome progenitor Triticum urartu.</title>
        <authorList>
            <person name="Ling H.Q."/>
            <person name="Zhao S."/>
            <person name="Liu D."/>
            <person name="Wang J."/>
            <person name="Sun H."/>
            <person name="Zhang C."/>
            <person name="Fan H."/>
            <person name="Li D."/>
            <person name="Dong L."/>
            <person name="Tao Y."/>
            <person name="Gao C."/>
            <person name="Wu H."/>
            <person name="Li Y."/>
            <person name="Cui Y."/>
            <person name="Guo X."/>
            <person name="Zheng S."/>
            <person name="Wang B."/>
            <person name="Yu K."/>
            <person name="Liang Q."/>
            <person name="Yang W."/>
            <person name="Lou X."/>
            <person name="Chen J."/>
            <person name="Feng M."/>
            <person name="Jian J."/>
            <person name="Zhang X."/>
            <person name="Luo G."/>
            <person name="Jiang Y."/>
            <person name="Liu J."/>
            <person name="Wang Z."/>
            <person name="Sha Y."/>
            <person name="Zhang B."/>
            <person name="Wu H."/>
            <person name="Tang D."/>
            <person name="Shen Q."/>
            <person name="Xue P."/>
            <person name="Zou S."/>
            <person name="Wang X."/>
            <person name="Liu X."/>
            <person name="Wang F."/>
            <person name="Yang Y."/>
            <person name="An X."/>
            <person name="Dong Z."/>
            <person name="Zhang K."/>
            <person name="Zhang X."/>
            <person name="Luo M.C."/>
            <person name="Dvorak J."/>
            <person name="Tong Y."/>
            <person name="Wang J."/>
            <person name="Yang H."/>
            <person name="Li Z."/>
            <person name="Wang D."/>
            <person name="Zhang A."/>
            <person name="Wang J."/>
        </authorList>
    </citation>
    <scope>NUCLEOTIDE SEQUENCE</scope>
    <source>
        <strain evidence="3">cv. G1812</strain>
    </source>
</reference>
<reference evidence="2" key="2">
    <citation type="submission" date="2018-03" db="EMBL/GenBank/DDBJ databases">
        <title>The Triticum urartu genome reveals the dynamic nature of wheat genome evolution.</title>
        <authorList>
            <person name="Ling H."/>
            <person name="Ma B."/>
            <person name="Shi X."/>
            <person name="Liu H."/>
            <person name="Dong L."/>
            <person name="Sun H."/>
            <person name="Cao Y."/>
            <person name="Gao Q."/>
            <person name="Zheng S."/>
            <person name="Li Y."/>
            <person name="Yu Y."/>
            <person name="Du H."/>
            <person name="Qi M."/>
            <person name="Li Y."/>
            <person name="Yu H."/>
            <person name="Cui Y."/>
            <person name="Wang N."/>
            <person name="Chen C."/>
            <person name="Wu H."/>
            <person name="Zhao Y."/>
            <person name="Zhang J."/>
            <person name="Li Y."/>
            <person name="Zhou W."/>
            <person name="Zhang B."/>
            <person name="Hu W."/>
            <person name="Eijk M."/>
            <person name="Tang J."/>
            <person name="Witsenboer H."/>
            <person name="Zhao S."/>
            <person name="Li Z."/>
            <person name="Zhang A."/>
            <person name="Wang D."/>
            <person name="Liang C."/>
        </authorList>
    </citation>
    <scope>NUCLEOTIDE SEQUENCE [LARGE SCALE GENOMIC DNA]</scope>
    <source>
        <strain evidence="2">cv. G1812</strain>
    </source>
</reference>
<name>A0A8R7QB88_TRIUA</name>
<accession>A0A8R7QB88</accession>
<dbReference type="Gramene" id="TuG1812G0500000205.01.T01">
    <property type="protein sequence ID" value="TuG1812G0500000205.01.T01"/>
    <property type="gene ID" value="TuG1812G0500000205.01"/>
</dbReference>